<accession>A0A1M5CCY5</accession>
<dbReference type="NCBIfam" id="TIGR01894">
    <property type="entry name" value="cas_TM1795_cmr1"/>
    <property type="match status" value="1"/>
</dbReference>
<proteinExistence type="predicted"/>
<dbReference type="Proteomes" id="UP000184088">
    <property type="component" value="Unassembled WGS sequence"/>
</dbReference>
<name>A0A1M5CCY5_9THEO</name>
<evidence type="ECO:0000259" key="2">
    <source>
        <dbReference type="Pfam" id="PF03787"/>
    </source>
</evidence>
<dbReference type="EMBL" id="FQVH01000027">
    <property type="protein sequence ID" value="SHF52292.1"/>
    <property type="molecule type" value="Genomic_DNA"/>
</dbReference>
<dbReference type="GO" id="GO:0051607">
    <property type="term" value="P:defense response to virus"/>
    <property type="evidence" value="ECO:0007669"/>
    <property type="project" value="UniProtKB-KW"/>
</dbReference>
<sequence length="356" mass="40670">MLKGEKFMDVVTIKIKTLTPLWTGDENGKNTVLRETGLIGSLRWWYEMVVKGLGRKACDPTDSESEVKCKDKKHCDVCELFGCTGWARKFRLEVEFSGGQLLPLEPNVKIGTRRGETHLSRRVSGFISDKPIVFKFIPLREITDNEWALLNKTLKVISEYGALGAHTSQGNGVIQIVENGLLQGDSVEIIREKNKTGAANLLEDFFVYKINVTFNKEISELIKNKAFWRQNKSYGDLEDKRDDGWNQLWNDYHFIPIAYHIRDALRRTEGDEGKRHEIFGELGRGSKVFVSHGYRIDDKTVQVRVFGWLTGNREKIKNKLVNGLGEYLFSDNSHSSQDNNLNVKIIEEKSGIEILN</sequence>
<organism evidence="3 4">
    <name type="scientific">Caldanaerobius fijiensis DSM 17918</name>
    <dbReference type="NCBI Taxonomy" id="1121256"/>
    <lineage>
        <taxon>Bacteria</taxon>
        <taxon>Bacillati</taxon>
        <taxon>Bacillota</taxon>
        <taxon>Clostridia</taxon>
        <taxon>Thermoanaerobacterales</taxon>
        <taxon>Thermoanaerobacteraceae</taxon>
        <taxon>Caldanaerobius</taxon>
    </lineage>
</organism>
<evidence type="ECO:0000256" key="1">
    <source>
        <dbReference type="ARBA" id="ARBA00023118"/>
    </source>
</evidence>
<dbReference type="Pfam" id="PF03787">
    <property type="entry name" value="RAMPs"/>
    <property type="match status" value="1"/>
</dbReference>
<dbReference type="STRING" id="1121256.SAMN02746089_02085"/>
<evidence type="ECO:0000313" key="3">
    <source>
        <dbReference type="EMBL" id="SHF52292.1"/>
    </source>
</evidence>
<dbReference type="AlphaFoldDB" id="A0A1M5CCY5"/>
<reference evidence="3 4" key="1">
    <citation type="submission" date="2016-11" db="EMBL/GenBank/DDBJ databases">
        <authorList>
            <person name="Jaros S."/>
            <person name="Januszkiewicz K."/>
            <person name="Wedrychowicz H."/>
        </authorList>
    </citation>
    <scope>NUCLEOTIDE SEQUENCE [LARGE SCALE GENOMIC DNA]</scope>
    <source>
        <strain evidence="3 4">DSM 17918</strain>
    </source>
</reference>
<evidence type="ECO:0000313" key="4">
    <source>
        <dbReference type="Proteomes" id="UP000184088"/>
    </source>
</evidence>
<feature type="domain" description="CRISPR type III-associated protein" evidence="2">
    <location>
        <begin position="14"/>
        <end position="173"/>
    </location>
</feature>
<dbReference type="InterPro" id="IPR007522">
    <property type="entry name" value="CRISPR-assoc_prot_TM1795"/>
</dbReference>
<gene>
    <name evidence="3" type="ORF">SAMN02746089_02085</name>
</gene>
<keyword evidence="4" id="KW-1185">Reference proteome</keyword>
<keyword evidence="1" id="KW-0051">Antiviral defense</keyword>
<protein>
    <submittedName>
        <fullName evidence="3">CRISPR-associated protein, Cmr1 family</fullName>
    </submittedName>
</protein>
<dbReference type="InterPro" id="IPR005537">
    <property type="entry name" value="RAMP_III_fam"/>
</dbReference>